<dbReference type="EMBL" id="KN833930">
    <property type="protein sequence ID" value="KIK14598.1"/>
    <property type="molecule type" value="Genomic_DNA"/>
</dbReference>
<evidence type="ECO:0000313" key="2">
    <source>
        <dbReference type="EMBL" id="KIK14598.1"/>
    </source>
</evidence>
<proteinExistence type="predicted"/>
<gene>
    <name evidence="2" type="ORF">PISMIDRAFT_116735</name>
</gene>
<reference evidence="2 3" key="1">
    <citation type="submission" date="2014-04" db="EMBL/GenBank/DDBJ databases">
        <authorList>
            <consortium name="DOE Joint Genome Institute"/>
            <person name="Kuo A."/>
            <person name="Kohler A."/>
            <person name="Costa M.D."/>
            <person name="Nagy L.G."/>
            <person name="Floudas D."/>
            <person name="Copeland A."/>
            <person name="Barry K.W."/>
            <person name="Cichocki N."/>
            <person name="Veneault-Fourrey C."/>
            <person name="LaButti K."/>
            <person name="Lindquist E.A."/>
            <person name="Lipzen A."/>
            <person name="Lundell T."/>
            <person name="Morin E."/>
            <person name="Murat C."/>
            <person name="Sun H."/>
            <person name="Tunlid A."/>
            <person name="Henrissat B."/>
            <person name="Grigoriev I.V."/>
            <person name="Hibbett D.S."/>
            <person name="Martin F."/>
            <person name="Nordberg H.P."/>
            <person name="Cantor M.N."/>
            <person name="Hua S.X."/>
        </authorList>
    </citation>
    <scope>NUCLEOTIDE SEQUENCE [LARGE SCALE GENOMIC DNA]</scope>
    <source>
        <strain evidence="2 3">441</strain>
    </source>
</reference>
<dbReference type="InterPro" id="IPR038717">
    <property type="entry name" value="Tc1-like_DDE_dom"/>
</dbReference>
<dbReference type="Gene3D" id="3.30.420.10">
    <property type="entry name" value="Ribonuclease H-like superfamily/Ribonuclease H"/>
    <property type="match status" value="1"/>
</dbReference>
<reference evidence="3" key="2">
    <citation type="submission" date="2015-01" db="EMBL/GenBank/DDBJ databases">
        <title>Evolutionary Origins and Diversification of the Mycorrhizal Mutualists.</title>
        <authorList>
            <consortium name="DOE Joint Genome Institute"/>
            <consortium name="Mycorrhizal Genomics Consortium"/>
            <person name="Kohler A."/>
            <person name="Kuo A."/>
            <person name="Nagy L.G."/>
            <person name="Floudas D."/>
            <person name="Copeland A."/>
            <person name="Barry K.W."/>
            <person name="Cichocki N."/>
            <person name="Veneault-Fourrey C."/>
            <person name="LaButti K."/>
            <person name="Lindquist E.A."/>
            <person name="Lipzen A."/>
            <person name="Lundell T."/>
            <person name="Morin E."/>
            <person name="Murat C."/>
            <person name="Riley R."/>
            <person name="Ohm R."/>
            <person name="Sun H."/>
            <person name="Tunlid A."/>
            <person name="Henrissat B."/>
            <person name="Grigoriev I.V."/>
            <person name="Hibbett D.S."/>
            <person name="Martin F."/>
        </authorList>
    </citation>
    <scope>NUCLEOTIDE SEQUENCE [LARGE SCALE GENOMIC DNA]</scope>
    <source>
        <strain evidence="3">441</strain>
    </source>
</reference>
<feature type="non-terminal residue" evidence="2">
    <location>
        <position position="134"/>
    </location>
</feature>
<accession>A0A0C9Z3J5</accession>
<protein>
    <recommendedName>
        <fullName evidence="1">Tc1-like transposase DDE domain-containing protein</fullName>
    </recommendedName>
</protein>
<organism evidence="2 3">
    <name type="scientific">Pisolithus microcarpus 441</name>
    <dbReference type="NCBI Taxonomy" id="765257"/>
    <lineage>
        <taxon>Eukaryota</taxon>
        <taxon>Fungi</taxon>
        <taxon>Dikarya</taxon>
        <taxon>Basidiomycota</taxon>
        <taxon>Agaricomycotina</taxon>
        <taxon>Agaricomycetes</taxon>
        <taxon>Agaricomycetidae</taxon>
        <taxon>Boletales</taxon>
        <taxon>Sclerodermatineae</taxon>
        <taxon>Pisolithaceae</taxon>
        <taxon>Pisolithus</taxon>
    </lineage>
</organism>
<keyword evidence="3" id="KW-1185">Reference proteome</keyword>
<name>A0A0C9Z3J5_9AGAM</name>
<dbReference type="AlphaFoldDB" id="A0A0C9Z3J5"/>
<dbReference type="Pfam" id="PF13358">
    <property type="entry name" value="DDE_3"/>
    <property type="match status" value="1"/>
</dbReference>
<dbReference type="STRING" id="765257.A0A0C9Z3J5"/>
<sequence>ITRVAVECSAQKHLEYIARIGIYEPEQLVFVDESSVDHRTTYCGQAWSIRGTRAKCKAFFAHGRCYSVLPALSLIDGILHCNIIEGSFCTETFTHFIEGLLDNMQPYPAPNSVIVMDNCKIHKHPEIQNLIQAR</sequence>
<dbReference type="PANTHER" id="PTHR46564:SF1">
    <property type="entry name" value="TRANSPOSASE"/>
    <property type="match status" value="1"/>
</dbReference>
<dbReference type="OrthoDB" id="2142724at2759"/>
<evidence type="ECO:0000313" key="3">
    <source>
        <dbReference type="Proteomes" id="UP000054018"/>
    </source>
</evidence>
<dbReference type="HOGENOM" id="CLU_056788_11_1_1"/>
<dbReference type="Proteomes" id="UP000054018">
    <property type="component" value="Unassembled WGS sequence"/>
</dbReference>
<feature type="domain" description="Tc1-like transposase DDE" evidence="1">
    <location>
        <begin position="27"/>
        <end position="133"/>
    </location>
</feature>
<evidence type="ECO:0000259" key="1">
    <source>
        <dbReference type="Pfam" id="PF13358"/>
    </source>
</evidence>
<dbReference type="GO" id="GO:0003676">
    <property type="term" value="F:nucleic acid binding"/>
    <property type="evidence" value="ECO:0007669"/>
    <property type="project" value="InterPro"/>
</dbReference>
<dbReference type="InterPro" id="IPR036397">
    <property type="entry name" value="RNaseH_sf"/>
</dbReference>
<dbReference type="PANTHER" id="PTHR46564">
    <property type="entry name" value="TRANSPOSASE"/>
    <property type="match status" value="1"/>
</dbReference>